<feature type="coiled-coil region" evidence="1">
    <location>
        <begin position="195"/>
        <end position="259"/>
    </location>
</feature>
<dbReference type="SUPFAM" id="SSF52540">
    <property type="entry name" value="P-loop containing nucleoside triphosphate hydrolases"/>
    <property type="match status" value="1"/>
</dbReference>
<protein>
    <submittedName>
        <fullName evidence="2">Uncharacterized protein</fullName>
    </submittedName>
</protein>
<accession>A0ABW8HVU0</accession>
<dbReference type="Proteomes" id="UP001618531">
    <property type="component" value="Unassembled WGS sequence"/>
</dbReference>
<gene>
    <name evidence="2" type="ORF">ACINKY_16440</name>
</gene>
<keyword evidence="1" id="KW-0175">Coiled coil</keyword>
<comment type="caution">
    <text evidence="2">The sequence shown here is derived from an EMBL/GenBank/DDBJ whole genome shotgun (WGS) entry which is preliminary data.</text>
</comment>
<feature type="coiled-coil region" evidence="1">
    <location>
        <begin position="372"/>
        <end position="406"/>
    </location>
</feature>
<dbReference type="EMBL" id="JBIYSL010000003">
    <property type="protein sequence ID" value="MFK0523798.1"/>
    <property type="molecule type" value="Genomic_DNA"/>
</dbReference>
<name>A0ABW8HVU0_9BACL</name>
<dbReference type="Gene3D" id="3.40.50.300">
    <property type="entry name" value="P-loop containing nucleotide triphosphate hydrolases"/>
    <property type="match status" value="1"/>
</dbReference>
<sequence length="414" mass="48335">MQRLIFKEIKILSRNEQRARKVKFHPKMNLIKGENHVGKSSLIKSIYYTLGATPNIMHPKWVEAEPICLLTFAIDGVEYSVLRRKSLFVVYNSAKECIGTFDKITDGLGPFLSKLLKYNIELPNKENRLITPPPAYFFLPFYVDQDSWYNPLSSFARLTQLKGTWKTSMLHFHTGIKPNEYYHAKGKIEIIKDGNRQLESQMNVSKNVMNKLNEQMNVMVLDADLNSFKKEIDELLEQFEQLKEKGEILKRNIVDLNSEKIHLHKHIKLLEKSIHELNDDYKYALDIPNEEIDCPTCGAVYSNSFVERFSIAKDEDRCHDLLTETKMSLRELESKIQNEYKIYEEHVFESNRILSLLENKKGEVHLKDIIQNEGKKNLKSIVQEELDELRNQIVSNEVSISELKEEMKSYKTQG</sequence>
<dbReference type="InterPro" id="IPR027417">
    <property type="entry name" value="P-loop_NTPase"/>
</dbReference>
<evidence type="ECO:0000313" key="2">
    <source>
        <dbReference type="EMBL" id="MFK0523798.1"/>
    </source>
</evidence>
<evidence type="ECO:0000256" key="1">
    <source>
        <dbReference type="SAM" id="Coils"/>
    </source>
</evidence>
<reference evidence="2 3" key="1">
    <citation type="submission" date="2024-11" db="EMBL/GenBank/DDBJ databases">
        <title>Identification and Characterization of a Novel Fosfomycin Bacillithiol Transferase FosB8 in Paenibacillus illinoisensis.</title>
        <authorList>
            <person name="Lu W."/>
        </authorList>
    </citation>
    <scope>NUCLEOTIDE SEQUENCE [LARGE SCALE GENOMIC DNA]</scope>
    <source>
        <strain evidence="2 3">WP77</strain>
    </source>
</reference>
<dbReference type="RefSeq" id="WP_402876293.1">
    <property type="nucleotide sequence ID" value="NZ_JBIYSL010000003.1"/>
</dbReference>
<keyword evidence="3" id="KW-1185">Reference proteome</keyword>
<proteinExistence type="predicted"/>
<evidence type="ECO:0000313" key="3">
    <source>
        <dbReference type="Proteomes" id="UP001618531"/>
    </source>
</evidence>
<organism evidence="2 3">
    <name type="scientific">Paenibacillus illinoisensis</name>
    <dbReference type="NCBI Taxonomy" id="59845"/>
    <lineage>
        <taxon>Bacteria</taxon>
        <taxon>Bacillati</taxon>
        <taxon>Bacillota</taxon>
        <taxon>Bacilli</taxon>
        <taxon>Bacillales</taxon>
        <taxon>Paenibacillaceae</taxon>
        <taxon>Paenibacillus</taxon>
    </lineage>
</organism>